<feature type="transmembrane region" description="Helical" evidence="1">
    <location>
        <begin position="40"/>
        <end position="59"/>
    </location>
</feature>
<organism evidence="3 4">
    <name type="scientific">Aeromicrobium panaciterrae</name>
    <dbReference type="NCBI Taxonomy" id="363861"/>
    <lineage>
        <taxon>Bacteria</taxon>
        <taxon>Bacillati</taxon>
        <taxon>Actinomycetota</taxon>
        <taxon>Actinomycetes</taxon>
        <taxon>Propionibacteriales</taxon>
        <taxon>Nocardioidaceae</taxon>
        <taxon>Aeromicrobium</taxon>
    </lineage>
</organism>
<reference evidence="3 4" key="1">
    <citation type="submission" date="2023-07" db="EMBL/GenBank/DDBJ databases">
        <title>Sorghum-associated microbial communities from plants grown in Nebraska, USA.</title>
        <authorList>
            <person name="Schachtman D."/>
        </authorList>
    </citation>
    <scope>NUCLEOTIDE SEQUENCE [LARGE SCALE GENOMIC DNA]</scope>
    <source>
        <strain evidence="3 4">BE248</strain>
    </source>
</reference>
<accession>A0ABU1UNL6</accession>
<dbReference type="EMBL" id="JAVDWH010000001">
    <property type="protein sequence ID" value="MDR7086774.1"/>
    <property type="molecule type" value="Genomic_DNA"/>
</dbReference>
<keyword evidence="1" id="KW-1133">Transmembrane helix</keyword>
<dbReference type="InterPro" id="IPR019692">
    <property type="entry name" value="CFP-6_PH"/>
</dbReference>
<dbReference type="Proteomes" id="UP001257739">
    <property type="component" value="Unassembled WGS sequence"/>
</dbReference>
<evidence type="ECO:0000259" key="2">
    <source>
        <dbReference type="Pfam" id="PF10756"/>
    </source>
</evidence>
<proteinExistence type="predicted"/>
<evidence type="ECO:0000313" key="3">
    <source>
        <dbReference type="EMBL" id="MDR7086774.1"/>
    </source>
</evidence>
<protein>
    <recommendedName>
        <fullName evidence="2">Low molecular weight protein antigen 6 PH domain-containing protein</fullName>
    </recommendedName>
</protein>
<comment type="caution">
    <text evidence="3">The sequence shown here is derived from an EMBL/GenBank/DDBJ whole genome shotgun (WGS) entry which is preliminary data.</text>
</comment>
<dbReference type="RefSeq" id="WP_309969264.1">
    <property type="nucleotide sequence ID" value="NZ_JAVDWH010000001.1"/>
</dbReference>
<keyword evidence="4" id="KW-1185">Reference proteome</keyword>
<keyword evidence="1" id="KW-0812">Transmembrane</keyword>
<evidence type="ECO:0000256" key="1">
    <source>
        <dbReference type="SAM" id="Phobius"/>
    </source>
</evidence>
<dbReference type="Pfam" id="PF10756">
    <property type="entry name" value="bPH_6"/>
    <property type="match status" value="1"/>
</dbReference>
<evidence type="ECO:0000313" key="4">
    <source>
        <dbReference type="Proteomes" id="UP001257739"/>
    </source>
</evidence>
<sequence>MPDLRTFRPGGSRIVAYGVSVLLIVLSTIIGVALPSYVTFTPFELATLAAILITVLALLHAVGRSVVRVSDEGVEVVNGYSRRFVPWSDIKGFAMNEGAPWPTMVYGDDERVILFAIQRSDGPYAREAMTYLRGRVT</sequence>
<name>A0ABU1UNL6_9ACTN</name>
<feature type="domain" description="Low molecular weight protein antigen 6 PH" evidence="2">
    <location>
        <begin position="64"/>
        <end position="133"/>
    </location>
</feature>
<keyword evidence="1" id="KW-0472">Membrane</keyword>
<feature type="transmembrane region" description="Helical" evidence="1">
    <location>
        <begin position="14"/>
        <end position="34"/>
    </location>
</feature>
<gene>
    <name evidence="3" type="ORF">J2X11_001613</name>
</gene>